<dbReference type="EMBL" id="LN831776">
    <property type="protein sequence ID" value="CQR57235.1"/>
    <property type="molecule type" value="Genomic_DNA"/>
</dbReference>
<dbReference type="Proteomes" id="UP000033163">
    <property type="component" value="Chromosome I"/>
</dbReference>
<evidence type="ECO:0000313" key="5">
    <source>
        <dbReference type="EMBL" id="CQR57235.1"/>
    </source>
</evidence>
<organism evidence="5 6">
    <name type="scientific">Paenibacillus riograndensis SBR5</name>
    <dbReference type="NCBI Taxonomy" id="1073571"/>
    <lineage>
        <taxon>Bacteria</taxon>
        <taxon>Bacillati</taxon>
        <taxon>Bacillota</taxon>
        <taxon>Bacilli</taxon>
        <taxon>Bacillales</taxon>
        <taxon>Paenibacillaceae</taxon>
        <taxon>Paenibacillus</taxon>
        <taxon>Paenibacillus sonchi group</taxon>
    </lineage>
</organism>
<dbReference type="Pfam" id="PF02311">
    <property type="entry name" value="AraC_binding"/>
    <property type="match status" value="1"/>
</dbReference>
<sequence>MNSPILHFISPPIPYFVDCGHATYASGDLHINRNCIGVFDLIVVLKGTLPVGEDGKVWELHEGEILILRPDGHHYGSAPCTGDTKIIWIHFQTFGSWKECASMDECLDNQGELIESHKQKAYLNHADVCSIYIPKHMKITGKAMEVLDLFFEQEHEPQSLRNWKRQASFQSFLQHLDRDLASPSDATAIQLAEKVELFIRHNYTRDINNPMLQRELNYHPNYLAKSMLKAYGMTPMAYLQNYRVEQSKRLLLQTSWSVTRIAEEVGFHHVSHFSSCFSKKEGLSPSGFRSKFIQKR</sequence>
<dbReference type="PROSITE" id="PS01124">
    <property type="entry name" value="HTH_ARAC_FAMILY_2"/>
    <property type="match status" value="1"/>
</dbReference>
<accession>A0A0E4HC54</accession>
<dbReference type="SMART" id="SM00342">
    <property type="entry name" value="HTH_ARAC"/>
    <property type="match status" value="1"/>
</dbReference>
<dbReference type="InterPro" id="IPR003313">
    <property type="entry name" value="AraC-bd"/>
</dbReference>
<dbReference type="PANTHER" id="PTHR43280">
    <property type="entry name" value="ARAC-FAMILY TRANSCRIPTIONAL REGULATOR"/>
    <property type="match status" value="1"/>
</dbReference>
<dbReference type="PRINTS" id="PR00032">
    <property type="entry name" value="HTHARAC"/>
</dbReference>
<dbReference type="InterPro" id="IPR009057">
    <property type="entry name" value="Homeodomain-like_sf"/>
</dbReference>
<evidence type="ECO:0000256" key="2">
    <source>
        <dbReference type="ARBA" id="ARBA00023125"/>
    </source>
</evidence>
<evidence type="ECO:0000256" key="1">
    <source>
        <dbReference type="ARBA" id="ARBA00023015"/>
    </source>
</evidence>
<evidence type="ECO:0000313" key="6">
    <source>
        <dbReference type="Proteomes" id="UP000033163"/>
    </source>
</evidence>
<dbReference type="PATRIC" id="fig|1073571.4.peg.5191"/>
<dbReference type="RefSeq" id="WP_020429059.1">
    <property type="nucleotide sequence ID" value="NZ_AGBD01000752.1"/>
</dbReference>
<dbReference type="InterPro" id="IPR018062">
    <property type="entry name" value="HTH_AraC-typ_CS"/>
</dbReference>
<keyword evidence="1" id="KW-0805">Transcription regulation</keyword>
<dbReference type="AlphaFoldDB" id="A0A0E4HC54"/>
<evidence type="ECO:0000256" key="3">
    <source>
        <dbReference type="ARBA" id="ARBA00023163"/>
    </source>
</evidence>
<proteinExistence type="predicted"/>
<keyword evidence="2" id="KW-0238">DNA-binding</keyword>
<dbReference type="PANTHER" id="PTHR43280:SF28">
    <property type="entry name" value="HTH-TYPE TRANSCRIPTIONAL ACTIVATOR RHAS"/>
    <property type="match status" value="1"/>
</dbReference>
<dbReference type="SUPFAM" id="SSF46689">
    <property type="entry name" value="Homeodomain-like"/>
    <property type="match status" value="1"/>
</dbReference>
<dbReference type="Pfam" id="PF12833">
    <property type="entry name" value="HTH_18"/>
    <property type="match status" value="1"/>
</dbReference>
<keyword evidence="3" id="KW-0804">Transcription</keyword>
<dbReference type="Gene3D" id="2.60.120.280">
    <property type="entry name" value="Regulatory protein AraC"/>
    <property type="match status" value="1"/>
</dbReference>
<name>A0A0E4HC54_9BACL</name>
<protein>
    <submittedName>
        <fullName evidence="5">AraC family transcriptional regulator</fullName>
    </submittedName>
</protein>
<dbReference type="KEGG" id="pri:PRIO_4833"/>
<dbReference type="SUPFAM" id="SSF51215">
    <property type="entry name" value="Regulatory protein AraC"/>
    <property type="match status" value="1"/>
</dbReference>
<reference evidence="6" key="1">
    <citation type="submission" date="2015-03" db="EMBL/GenBank/DDBJ databases">
        <authorList>
            <person name="Wibberg D."/>
        </authorList>
    </citation>
    <scope>NUCLEOTIDE SEQUENCE [LARGE SCALE GENOMIC DNA]</scope>
</reference>
<dbReference type="Gene3D" id="1.10.10.60">
    <property type="entry name" value="Homeodomain-like"/>
    <property type="match status" value="2"/>
</dbReference>
<dbReference type="GO" id="GO:0003700">
    <property type="term" value="F:DNA-binding transcription factor activity"/>
    <property type="evidence" value="ECO:0007669"/>
    <property type="project" value="InterPro"/>
</dbReference>
<gene>
    <name evidence="5" type="ORF">PRIO_4833</name>
</gene>
<dbReference type="GO" id="GO:0043565">
    <property type="term" value="F:sequence-specific DNA binding"/>
    <property type="evidence" value="ECO:0007669"/>
    <property type="project" value="InterPro"/>
</dbReference>
<dbReference type="InterPro" id="IPR020449">
    <property type="entry name" value="Tscrpt_reg_AraC-type_HTH"/>
</dbReference>
<evidence type="ECO:0000259" key="4">
    <source>
        <dbReference type="PROSITE" id="PS01124"/>
    </source>
</evidence>
<feature type="domain" description="HTH araC/xylS-type" evidence="4">
    <location>
        <begin position="193"/>
        <end position="291"/>
    </location>
</feature>
<dbReference type="InterPro" id="IPR018060">
    <property type="entry name" value="HTH_AraC"/>
</dbReference>
<dbReference type="HOGENOM" id="CLU_000445_88_6_9"/>
<dbReference type="PROSITE" id="PS00041">
    <property type="entry name" value="HTH_ARAC_FAMILY_1"/>
    <property type="match status" value="1"/>
</dbReference>
<dbReference type="InterPro" id="IPR037923">
    <property type="entry name" value="HTH-like"/>
</dbReference>